<keyword evidence="5" id="KW-1185">Reference proteome</keyword>
<gene>
    <name evidence="4" type="ORF">KS4_33880</name>
</gene>
<dbReference type="InterPro" id="IPR036013">
    <property type="entry name" value="Band_7/SPFH_dom_sf"/>
</dbReference>
<keyword evidence="2" id="KW-0472">Membrane</keyword>
<comment type="subcellular location">
    <subcellularLocation>
        <location evidence="1">Membrane</location>
        <topology evidence="1">Single-pass membrane protein</topology>
    </subcellularLocation>
</comment>
<evidence type="ECO:0000313" key="4">
    <source>
        <dbReference type="EMBL" id="QDU35307.1"/>
    </source>
</evidence>
<keyword evidence="4" id="KW-0378">Hydrolase</keyword>
<dbReference type="Gene3D" id="3.30.479.30">
    <property type="entry name" value="Band 7 domain"/>
    <property type="match status" value="1"/>
</dbReference>
<keyword evidence="2" id="KW-1133">Transmembrane helix</keyword>
<name>A0A517YYM2_9BACT</name>
<evidence type="ECO:0000256" key="2">
    <source>
        <dbReference type="SAM" id="Phobius"/>
    </source>
</evidence>
<evidence type="ECO:0000313" key="5">
    <source>
        <dbReference type="Proteomes" id="UP000317369"/>
    </source>
</evidence>
<dbReference type="InterPro" id="IPR001107">
    <property type="entry name" value="Band_7"/>
</dbReference>
<evidence type="ECO:0000259" key="3">
    <source>
        <dbReference type="Pfam" id="PF01145"/>
    </source>
</evidence>
<dbReference type="KEGG" id="pcor:KS4_33880"/>
<dbReference type="RefSeq" id="WP_145080442.1">
    <property type="nucleotide sequence ID" value="NZ_CP036425.1"/>
</dbReference>
<feature type="transmembrane region" description="Helical" evidence="2">
    <location>
        <begin position="109"/>
        <end position="131"/>
    </location>
</feature>
<keyword evidence="4" id="KW-0645">Protease</keyword>
<accession>A0A517YYM2</accession>
<reference evidence="4 5" key="1">
    <citation type="submission" date="2019-02" db="EMBL/GenBank/DDBJ databases">
        <title>Deep-cultivation of Planctomycetes and their phenomic and genomic characterization uncovers novel biology.</title>
        <authorList>
            <person name="Wiegand S."/>
            <person name="Jogler M."/>
            <person name="Boedeker C."/>
            <person name="Pinto D."/>
            <person name="Vollmers J."/>
            <person name="Rivas-Marin E."/>
            <person name="Kohn T."/>
            <person name="Peeters S.H."/>
            <person name="Heuer A."/>
            <person name="Rast P."/>
            <person name="Oberbeckmann S."/>
            <person name="Bunk B."/>
            <person name="Jeske O."/>
            <person name="Meyerdierks A."/>
            <person name="Storesund J.E."/>
            <person name="Kallscheuer N."/>
            <person name="Luecker S."/>
            <person name="Lage O.M."/>
            <person name="Pohl T."/>
            <person name="Merkel B.J."/>
            <person name="Hornburger P."/>
            <person name="Mueller R.-W."/>
            <person name="Bruemmer F."/>
            <person name="Labrenz M."/>
            <person name="Spormann A.M."/>
            <person name="Op den Camp H."/>
            <person name="Overmann J."/>
            <person name="Amann R."/>
            <person name="Jetten M.S.M."/>
            <person name="Mascher T."/>
            <person name="Medema M.H."/>
            <person name="Devos D.P."/>
            <person name="Kaster A.-K."/>
            <person name="Ovreas L."/>
            <person name="Rohde M."/>
            <person name="Galperin M.Y."/>
            <person name="Jogler C."/>
        </authorList>
    </citation>
    <scope>NUCLEOTIDE SEQUENCE [LARGE SCALE GENOMIC DNA]</scope>
    <source>
        <strain evidence="4 5">KS4</strain>
    </source>
</reference>
<dbReference type="EMBL" id="CP036425">
    <property type="protein sequence ID" value="QDU35307.1"/>
    <property type="molecule type" value="Genomic_DNA"/>
</dbReference>
<organism evidence="4 5">
    <name type="scientific">Poriferisphaera corsica</name>
    <dbReference type="NCBI Taxonomy" id="2528020"/>
    <lineage>
        <taxon>Bacteria</taxon>
        <taxon>Pseudomonadati</taxon>
        <taxon>Planctomycetota</taxon>
        <taxon>Phycisphaerae</taxon>
        <taxon>Phycisphaerales</taxon>
        <taxon>Phycisphaeraceae</taxon>
        <taxon>Poriferisphaera</taxon>
    </lineage>
</organism>
<dbReference type="AlphaFoldDB" id="A0A517YYM2"/>
<feature type="transmembrane region" description="Helical" evidence="2">
    <location>
        <begin position="227"/>
        <end position="253"/>
    </location>
</feature>
<proteinExistence type="predicted"/>
<sequence>MSNDQQTYKRAANAAMFGMIAQIFLAMVVVIIGLIYGSAAIDATIWYFLGGVPVWFILWALFNAHKQERVEALEAEQLAEVDAEAAALFNEAGQQLHVARKRLDNLYKYWLNGVSLALSLYLLTLGGFLLYKANGMVERIDGEAANWKDLVAASISPNANPLVLLFLLGAIAFLGFLTARYVAGMTKVKEWQPLRGGASYMIGNVAVVLLMLFAGTIPVLVNPEHKMGFVALSLIVPAIMVLLGLEIVLSYVFGMYRPRRTNEVVRPAFDSRVLGWLTRPESISKIIGETLNYQFGFEISRSWFMELLNKSMPKLVVIGLILLVLLSSLTIVEPQQQAVIMSYGKIDRIEGPGFHFKMPWPIGTSEKYDVDRIQRIVVGSSDTERKQASRRDPIKVMLEDINREMANRLAIYRFDHTPEVLWTNAHARGAEDYMVIAPKTNEDKNEDPGFHEAHGSSVAGELVGIEMVVDYRIKNLEQFVSTVERPDKMLKALAVERLSDYIAGKDIDMLVGEGRAFGANELKGLIQDDVDDVIVDGHVGLGIEVVFVGFASIHPPQDGDVAKAFHEQNGAHQDKQIVIQNAQKDAIQTLSEVAGTQGKALAISAAIDQLETIKLSRGDEGLAEKQAEIEALMDRAGGRAAQMLQEARAYRWDRALEEQAASRSFDAQLAAFKNAPEYYAQRMLLNAMTDGLKERKKIVVSSDLMRDVIIRMDLKDSGSFMKSLFSTE</sequence>
<evidence type="ECO:0000256" key="1">
    <source>
        <dbReference type="ARBA" id="ARBA00004167"/>
    </source>
</evidence>
<dbReference type="GO" id="GO:0016020">
    <property type="term" value="C:membrane"/>
    <property type="evidence" value="ECO:0007669"/>
    <property type="project" value="UniProtKB-SubCell"/>
</dbReference>
<feature type="transmembrane region" description="Helical" evidence="2">
    <location>
        <begin position="200"/>
        <end position="221"/>
    </location>
</feature>
<dbReference type="Proteomes" id="UP000317369">
    <property type="component" value="Chromosome"/>
</dbReference>
<feature type="transmembrane region" description="Helical" evidence="2">
    <location>
        <begin position="12"/>
        <end position="39"/>
    </location>
</feature>
<feature type="transmembrane region" description="Helical" evidence="2">
    <location>
        <begin position="45"/>
        <end position="62"/>
    </location>
</feature>
<feature type="transmembrane region" description="Helical" evidence="2">
    <location>
        <begin position="315"/>
        <end position="332"/>
    </location>
</feature>
<protein>
    <submittedName>
        <fullName evidence="4">FtsH protease regulator HflK</fullName>
    </submittedName>
</protein>
<feature type="transmembrane region" description="Helical" evidence="2">
    <location>
        <begin position="159"/>
        <end position="179"/>
    </location>
</feature>
<dbReference type="GO" id="GO:0006508">
    <property type="term" value="P:proteolysis"/>
    <property type="evidence" value="ECO:0007669"/>
    <property type="project" value="UniProtKB-KW"/>
</dbReference>
<keyword evidence="2" id="KW-0812">Transmembrane</keyword>
<feature type="domain" description="Band 7" evidence="3">
    <location>
        <begin position="463"/>
        <end position="586"/>
    </location>
</feature>
<dbReference type="GO" id="GO:0008233">
    <property type="term" value="F:peptidase activity"/>
    <property type="evidence" value="ECO:0007669"/>
    <property type="project" value="UniProtKB-KW"/>
</dbReference>
<dbReference type="Pfam" id="PF01145">
    <property type="entry name" value="Band_7"/>
    <property type="match status" value="1"/>
</dbReference>
<dbReference type="OrthoDB" id="9812991at2"/>